<evidence type="ECO:0000313" key="2">
    <source>
        <dbReference type="Proteomes" id="UP000596661"/>
    </source>
</evidence>
<name>A0A803Q7I9_CANSA</name>
<dbReference type="Proteomes" id="UP000596661">
    <property type="component" value="Chromosome 8"/>
</dbReference>
<reference evidence="1" key="2">
    <citation type="submission" date="2021-03" db="UniProtKB">
        <authorList>
            <consortium name="EnsemblPlants"/>
        </authorList>
    </citation>
    <scope>IDENTIFICATION</scope>
</reference>
<dbReference type="AlphaFoldDB" id="A0A803Q7I9"/>
<proteinExistence type="predicted"/>
<accession>A0A803Q7I9</accession>
<reference evidence="1" key="1">
    <citation type="submission" date="2018-11" db="EMBL/GenBank/DDBJ databases">
        <authorList>
            <person name="Grassa J C."/>
        </authorList>
    </citation>
    <scope>NUCLEOTIDE SEQUENCE [LARGE SCALE GENOMIC DNA]</scope>
</reference>
<keyword evidence="2" id="KW-1185">Reference proteome</keyword>
<dbReference type="Gramene" id="evm.model.08.1075">
    <property type="protein sequence ID" value="cds.evm.model.08.1075"/>
    <property type="gene ID" value="evm.TU.08.1075"/>
</dbReference>
<dbReference type="EnsemblPlants" id="evm.model.08.1075">
    <property type="protein sequence ID" value="cds.evm.model.08.1075"/>
    <property type="gene ID" value="evm.TU.08.1075"/>
</dbReference>
<evidence type="ECO:0000313" key="1">
    <source>
        <dbReference type="EnsemblPlants" id="cds.evm.model.08.1075"/>
    </source>
</evidence>
<dbReference type="EMBL" id="UZAU01000697">
    <property type="status" value="NOT_ANNOTATED_CDS"/>
    <property type="molecule type" value="Genomic_DNA"/>
</dbReference>
<sequence length="72" mass="7905">MRATNMAVATGFGFEWSLIKVLGRVRVPPWGHSPSVGPRARVPSSILWVRVWGLGFEPRVRVWGPIPGSGPK</sequence>
<organism evidence="1 2">
    <name type="scientific">Cannabis sativa</name>
    <name type="common">Hemp</name>
    <name type="synonym">Marijuana</name>
    <dbReference type="NCBI Taxonomy" id="3483"/>
    <lineage>
        <taxon>Eukaryota</taxon>
        <taxon>Viridiplantae</taxon>
        <taxon>Streptophyta</taxon>
        <taxon>Embryophyta</taxon>
        <taxon>Tracheophyta</taxon>
        <taxon>Spermatophyta</taxon>
        <taxon>Magnoliopsida</taxon>
        <taxon>eudicotyledons</taxon>
        <taxon>Gunneridae</taxon>
        <taxon>Pentapetalae</taxon>
        <taxon>rosids</taxon>
        <taxon>fabids</taxon>
        <taxon>Rosales</taxon>
        <taxon>Cannabaceae</taxon>
        <taxon>Cannabis</taxon>
    </lineage>
</organism>
<protein>
    <submittedName>
        <fullName evidence="1">Uncharacterized protein</fullName>
    </submittedName>
</protein>